<gene>
    <name evidence="3" type="ORF">GM173_10900</name>
</gene>
<dbReference type="SUPFAM" id="SSF53850">
    <property type="entry name" value="Periplasmic binding protein-like II"/>
    <property type="match status" value="1"/>
</dbReference>
<dbReference type="InterPro" id="IPR001638">
    <property type="entry name" value="Solute-binding_3/MltF_N"/>
</dbReference>
<comment type="caution">
    <text evidence="3">The sequence shown here is derived from an EMBL/GenBank/DDBJ whole genome shotgun (WGS) entry which is preliminary data.</text>
</comment>
<proteinExistence type="predicted"/>
<evidence type="ECO:0000313" key="3">
    <source>
        <dbReference type="EMBL" id="MBM5572083.1"/>
    </source>
</evidence>
<name>A0ABS2CD68_9NEIS</name>
<evidence type="ECO:0000256" key="1">
    <source>
        <dbReference type="SAM" id="SignalP"/>
    </source>
</evidence>
<dbReference type="EMBL" id="WOFE01000005">
    <property type="protein sequence ID" value="MBM5572083.1"/>
    <property type="molecule type" value="Genomic_DNA"/>
</dbReference>
<keyword evidence="4" id="KW-1185">Reference proteome</keyword>
<feature type="signal peptide" evidence="1">
    <location>
        <begin position="1"/>
        <end position="20"/>
    </location>
</feature>
<dbReference type="Gene3D" id="3.40.190.10">
    <property type="entry name" value="Periplasmic binding protein-like II"/>
    <property type="match status" value="2"/>
</dbReference>
<protein>
    <submittedName>
        <fullName evidence="3">Transporter substrate-binding domain-containing protein</fullName>
    </submittedName>
</protein>
<feature type="domain" description="Solute-binding protein family 3/N-terminal" evidence="2">
    <location>
        <begin position="29"/>
        <end position="89"/>
    </location>
</feature>
<organism evidence="3 4">
    <name type="scientific">Deefgea chitinilytica</name>
    <dbReference type="NCBI Taxonomy" id="570276"/>
    <lineage>
        <taxon>Bacteria</taxon>
        <taxon>Pseudomonadati</taxon>
        <taxon>Pseudomonadota</taxon>
        <taxon>Betaproteobacteria</taxon>
        <taxon>Neisseriales</taxon>
        <taxon>Chitinibacteraceae</taxon>
        <taxon>Deefgea</taxon>
    </lineage>
</organism>
<reference evidence="3 4" key="1">
    <citation type="submission" date="2019-11" db="EMBL/GenBank/DDBJ databases">
        <title>Novel Deefgea species.</title>
        <authorList>
            <person name="Han J.-H."/>
        </authorList>
    </citation>
    <scope>NUCLEOTIDE SEQUENCE [LARGE SCALE GENOMIC DNA]</scope>
    <source>
        <strain evidence="3 4">LMG 24817</strain>
    </source>
</reference>
<dbReference type="Proteomes" id="UP001195660">
    <property type="component" value="Unassembled WGS sequence"/>
</dbReference>
<accession>A0ABS2CD68</accession>
<feature type="chain" id="PRO_5046897083" evidence="1">
    <location>
        <begin position="21"/>
        <end position="237"/>
    </location>
</feature>
<dbReference type="Pfam" id="PF00497">
    <property type="entry name" value="SBP_bac_3"/>
    <property type="match status" value="1"/>
</dbReference>
<sequence length="237" mass="26071">MMLKIWVSALLGLAACGINAAPLQVSLPEIIPLSFITPEGQKLGLYVDLVNAISQESGIELQITITPFARSVNLINHGKADLAVHNTSAVQSSRLRNLGTLHLTDLVLWPNTRMVLSNKSQLTGQVVGRLRGGCQRVLDTSAVQFYDINHYEQGVKMLAAQRLDALCGSREAILFAIRRNALPALETGQPLRLEQMQVALLARQDLSQSQLERLERATRKIMKSALPQQLASRYGLK</sequence>
<evidence type="ECO:0000259" key="2">
    <source>
        <dbReference type="Pfam" id="PF00497"/>
    </source>
</evidence>
<evidence type="ECO:0000313" key="4">
    <source>
        <dbReference type="Proteomes" id="UP001195660"/>
    </source>
</evidence>
<dbReference type="PROSITE" id="PS51257">
    <property type="entry name" value="PROKAR_LIPOPROTEIN"/>
    <property type="match status" value="1"/>
</dbReference>
<keyword evidence="1" id="KW-0732">Signal</keyword>